<dbReference type="AlphaFoldDB" id="A0A645IU98"/>
<proteinExistence type="predicted"/>
<evidence type="ECO:0000313" key="1">
    <source>
        <dbReference type="EMBL" id="MPN54727.1"/>
    </source>
</evidence>
<protein>
    <submittedName>
        <fullName evidence="1">Uncharacterized protein</fullName>
    </submittedName>
</protein>
<dbReference type="EMBL" id="VSSQ01123250">
    <property type="protein sequence ID" value="MPN54727.1"/>
    <property type="molecule type" value="Genomic_DNA"/>
</dbReference>
<accession>A0A645IU98</accession>
<organism evidence="1">
    <name type="scientific">bioreactor metagenome</name>
    <dbReference type="NCBI Taxonomy" id="1076179"/>
    <lineage>
        <taxon>unclassified sequences</taxon>
        <taxon>metagenomes</taxon>
        <taxon>ecological metagenomes</taxon>
    </lineage>
</organism>
<sequence>MRDTLIAAVNSGYILRQIVGADAEKIHLAGKLRRTKDSGRGFHHDTHLNIFVVGYPFGVEFLFAFR</sequence>
<name>A0A645IU98_9ZZZZ</name>
<reference evidence="1" key="1">
    <citation type="submission" date="2019-08" db="EMBL/GenBank/DDBJ databases">
        <authorList>
            <person name="Kucharzyk K."/>
            <person name="Murdoch R.W."/>
            <person name="Higgins S."/>
            <person name="Loffler F."/>
        </authorList>
    </citation>
    <scope>NUCLEOTIDE SEQUENCE</scope>
</reference>
<comment type="caution">
    <text evidence="1">The sequence shown here is derived from an EMBL/GenBank/DDBJ whole genome shotgun (WGS) entry which is preliminary data.</text>
</comment>
<gene>
    <name evidence="1" type="ORF">SDC9_202404</name>
</gene>